<dbReference type="PROSITE" id="PS51318">
    <property type="entry name" value="TAT"/>
    <property type="match status" value="1"/>
</dbReference>
<keyword evidence="4" id="KW-1185">Reference proteome</keyword>
<feature type="transmembrane region" description="Helical" evidence="2">
    <location>
        <begin position="74"/>
        <end position="98"/>
    </location>
</feature>
<evidence type="ECO:0000256" key="2">
    <source>
        <dbReference type="SAM" id="Phobius"/>
    </source>
</evidence>
<accession>A0ABP9A1I5</accession>
<proteinExistence type="predicted"/>
<evidence type="ECO:0000256" key="1">
    <source>
        <dbReference type="SAM" id="MobiDB-lite"/>
    </source>
</evidence>
<sequence>MSTEDRPLSRRELRERAAAANATVPPDTSEPPAAWAVPPADTSAVPPPVVERGARGRESSSRGSDDARRPRGRFLAAVLAVVGVLAVLAAGGAALSLAQGPRVSSVQVDPAAAVEVSGSRVVLTANQALAAIDPAQVSVTPETPFTVDASGRMVGVRFTVPLDDATEYTIAIDGAESVGGGPAATLEASFTTPAAEILLLQRGADGEDTIFRSDLSGESAVPVYSAETIDDFRATSDRIVVSVREDDVSHLLVLDRDGGDAREIPLPGEGDVTGLQVSAQGRLAGFTYTDHGLSETEGRASVLFTVALDDADAEPVPLVVADEEPSIASWRFVPDSTALLYVDFAGDLVIYDPQADDPSPTVLGQAMSIDAVTRGTYTAFVERLDAAGGVQLDLTTGDETALVAPADDLGQAGRVLPVPGGGTVREFVTFGADGVPTSQTVAFVDDEGAATPLFEATGADGLLQTCVSPSGRYIAALVAPDLTTNPYGYDALQPLPATVRTHIVEIATGETVSTLDGFDISWCDVGPWDGVSA</sequence>
<dbReference type="SUPFAM" id="SSF69304">
    <property type="entry name" value="Tricorn protease N-terminal domain"/>
    <property type="match status" value="1"/>
</dbReference>
<feature type="region of interest" description="Disordered" evidence="1">
    <location>
        <begin position="1"/>
        <end position="69"/>
    </location>
</feature>
<gene>
    <name evidence="3" type="ORF">GCM10023351_14060</name>
</gene>
<evidence type="ECO:0000313" key="4">
    <source>
        <dbReference type="Proteomes" id="UP001501645"/>
    </source>
</evidence>
<feature type="compositionally biased region" description="Basic and acidic residues" evidence="1">
    <location>
        <begin position="52"/>
        <end position="69"/>
    </location>
</feature>
<evidence type="ECO:0000313" key="3">
    <source>
        <dbReference type="EMBL" id="GAA4771295.1"/>
    </source>
</evidence>
<keyword evidence="2" id="KW-0812">Transmembrane</keyword>
<reference evidence="4" key="1">
    <citation type="journal article" date="2019" name="Int. J. Syst. Evol. Microbiol.">
        <title>The Global Catalogue of Microorganisms (GCM) 10K type strain sequencing project: providing services to taxonomists for standard genome sequencing and annotation.</title>
        <authorList>
            <consortium name="The Broad Institute Genomics Platform"/>
            <consortium name="The Broad Institute Genome Sequencing Center for Infectious Disease"/>
            <person name="Wu L."/>
            <person name="Ma J."/>
        </authorList>
    </citation>
    <scope>NUCLEOTIDE SEQUENCE [LARGE SCALE GENOMIC DNA]</scope>
    <source>
        <strain evidence="4">JCM 18537</strain>
    </source>
</reference>
<protein>
    <recommendedName>
        <fullName evidence="5">SbsA Ig-like domain-containing protein</fullName>
    </recommendedName>
</protein>
<dbReference type="Gene3D" id="2.130.10.120">
    <property type="entry name" value="Prolyl oligopeptidase, N-terminal domain"/>
    <property type="match status" value="1"/>
</dbReference>
<evidence type="ECO:0008006" key="5">
    <source>
        <dbReference type="Google" id="ProtNLM"/>
    </source>
</evidence>
<feature type="compositionally biased region" description="Basic and acidic residues" evidence="1">
    <location>
        <begin position="1"/>
        <end position="17"/>
    </location>
</feature>
<comment type="caution">
    <text evidence="3">The sequence shown here is derived from an EMBL/GenBank/DDBJ whole genome shotgun (WGS) entry which is preliminary data.</text>
</comment>
<dbReference type="InterPro" id="IPR006311">
    <property type="entry name" value="TAT_signal"/>
</dbReference>
<dbReference type="RefSeq" id="WP_345437474.1">
    <property type="nucleotide sequence ID" value="NZ_BAABKO010000002.1"/>
</dbReference>
<dbReference type="EMBL" id="BAABKO010000002">
    <property type="protein sequence ID" value="GAA4771295.1"/>
    <property type="molecule type" value="Genomic_DNA"/>
</dbReference>
<name>A0ABP9A1I5_9MICO</name>
<keyword evidence="2" id="KW-0472">Membrane</keyword>
<keyword evidence="2" id="KW-1133">Transmembrane helix</keyword>
<dbReference type="Proteomes" id="UP001501645">
    <property type="component" value="Unassembled WGS sequence"/>
</dbReference>
<organism evidence="3 4">
    <name type="scientific">Microbacterium gilvum</name>
    <dbReference type="NCBI Taxonomy" id="1336204"/>
    <lineage>
        <taxon>Bacteria</taxon>
        <taxon>Bacillati</taxon>
        <taxon>Actinomycetota</taxon>
        <taxon>Actinomycetes</taxon>
        <taxon>Micrococcales</taxon>
        <taxon>Microbacteriaceae</taxon>
        <taxon>Microbacterium</taxon>
    </lineage>
</organism>